<protein>
    <submittedName>
        <fullName evidence="2">Uncharacterized protein</fullName>
    </submittedName>
</protein>
<gene>
    <name evidence="2" type="ORF">FYJ58_05975</name>
</gene>
<dbReference type="EMBL" id="VUMT01000007">
    <property type="protein sequence ID" value="MSS63424.1"/>
    <property type="molecule type" value="Genomic_DNA"/>
</dbReference>
<keyword evidence="1" id="KW-1133">Transmembrane helix</keyword>
<sequence length="177" mass="20740">MNKKILYKIIGVLLFVSLLVFLLIFNIHKHESTKVIEIPDTLLCYNDPDTNLAYIDRYYIVVNAPSKPKDVKNLLINYYKKHKKEIESLKEVDTNSKIASYTISFYKEGWNFTRFWKPDLTYVDSVSKYVLDQLRDFSAQRIGFLIFRTDINEDISIVTISNDESTGHYTIPHSTLE</sequence>
<dbReference type="RefSeq" id="WP_154518728.1">
    <property type="nucleotide sequence ID" value="NZ_VUMT01000007.1"/>
</dbReference>
<proteinExistence type="predicted"/>
<feature type="transmembrane region" description="Helical" evidence="1">
    <location>
        <begin position="6"/>
        <end position="25"/>
    </location>
</feature>
<keyword evidence="1" id="KW-0812">Transmembrane</keyword>
<dbReference type="AlphaFoldDB" id="A0A6L5XXR2"/>
<keyword evidence="1" id="KW-0472">Membrane</keyword>
<dbReference type="Proteomes" id="UP000482209">
    <property type="component" value="Unassembled WGS sequence"/>
</dbReference>
<comment type="caution">
    <text evidence="2">The sequence shown here is derived from an EMBL/GenBank/DDBJ whole genome shotgun (WGS) entry which is preliminary data.</text>
</comment>
<organism evidence="2 3">
    <name type="scientific">Velocimicrobium porci</name>
    <dbReference type="NCBI Taxonomy" id="2606634"/>
    <lineage>
        <taxon>Bacteria</taxon>
        <taxon>Bacillati</taxon>
        <taxon>Bacillota</taxon>
        <taxon>Clostridia</taxon>
        <taxon>Lachnospirales</taxon>
        <taxon>Lachnospiraceae</taxon>
        <taxon>Velocimicrobium</taxon>
    </lineage>
</organism>
<reference evidence="2 3" key="1">
    <citation type="submission" date="2019-08" db="EMBL/GenBank/DDBJ databases">
        <title>In-depth cultivation of the pig gut microbiome towards novel bacterial diversity and tailored functional studies.</title>
        <authorList>
            <person name="Wylensek D."/>
            <person name="Hitch T.C.A."/>
            <person name="Clavel T."/>
        </authorList>
    </citation>
    <scope>NUCLEOTIDE SEQUENCE [LARGE SCALE GENOMIC DNA]</scope>
    <source>
        <strain evidence="2 3">WCA-693-APC-MOT-I</strain>
    </source>
</reference>
<evidence type="ECO:0000256" key="1">
    <source>
        <dbReference type="SAM" id="Phobius"/>
    </source>
</evidence>
<evidence type="ECO:0000313" key="3">
    <source>
        <dbReference type="Proteomes" id="UP000482209"/>
    </source>
</evidence>
<name>A0A6L5XXR2_9FIRM</name>
<evidence type="ECO:0000313" key="2">
    <source>
        <dbReference type="EMBL" id="MSS63424.1"/>
    </source>
</evidence>
<keyword evidence="3" id="KW-1185">Reference proteome</keyword>
<accession>A0A6L5XXR2</accession>